<dbReference type="RefSeq" id="WP_091505315.1">
    <property type="nucleotide sequence ID" value="NZ_CBDQZW010000022.1"/>
</dbReference>
<dbReference type="Proteomes" id="UP000199025">
    <property type="component" value="Unassembled WGS sequence"/>
</dbReference>
<dbReference type="OrthoDB" id="3697023at2"/>
<evidence type="ECO:0000313" key="2">
    <source>
        <dbReference type="Proteomes" id="UP000199025"/>
    </source>
</evidence>
<evidence type="ECO:0000313" key="1">
    <source>
        <dbReference type="EMBL" id="SFJ26677.1"/>
    </source>
</evidence>
<keyword evidence="2" id="KW-1185">Reference proteome</keyword>
<accession>A0A1I3PZL5</accession>
<reference evidence="1 2" key="1">
    <citation type="submission" date="2016-10" db="EMBL/GenBank/DDBJ databases">
        <authorList>
            <person name="de Groot N.N."/>
        </authorList>
    </citation>
    <scope>NUCLEOTIDE SEQUENCE [LARGE SCALE GENOMIC DNA]</scope>
    <source>
        <strain evidence="1 2">DSM 44468</strain>
    </source>
</reference>
<proteinExistence type="predicted"/>
<sequence length="253" mass="27435">MAQQHDPAQCRQPAGLADDAAFSPTELLRAWRAKADGPEWPDEVPWEVEATTRVVHACLDGVDLPSALRALADQRFDQAATPDEFALDVAALAACLTRPAAVTAGQLVRMGEEAARWVVARDHTLAQLADPLTAFRTRTAFLADLTYRGSLEQAPYVWVARWRTDDGQSLRMSIADRIDPLGAYESACYLGPCSLSVLVSGPERGQELEALLAGIAELDGLETVVLPRPEGDPPALAEWLVSSFPELVREPLP</sequence>
<dbReference type="AlphaFoldDB" id="A0A1I3PZL5"/>
<protein>
    <submittedName>
        <fullName evidence="1">Uncharacterized protein</fullName>
    </submittedName>
</protein>
<name>A0A1I3PZL5_9PSEU</name>
<dbReference type="EMBL" id="FORP01000004">
    <property type="protein sequence ID" value="SFJ26677.1"/>
    <property type="molecule type" value="Genomic_DNA"/>
</dbReference>
<gene>
    <name evidence="1" type="ORF">SAMN05421835_104102</name>
</gene>
<organism evidence="1 2">
    <name type="scientific">Amycolatopsis sacchari</name>
    <dbReference type="NCBI Taxonomy" id="115433"/>
    <lineage>
        <taxon>Bacteria</taxon>
        <taxon>Bacillati</taxon>
        <taxon>Actinomycetota</taxon>
        <taxon>Actinomycetes</taxon>
        <taxon>Pseudonocardiales</taxon>
        <taxon>Pseudonocardiaceae</taxon>
        <taxon>Amycolatopsis</taxon>
    </lineage>
</organism>